<sequence>MNPRAPSALAGHFAAARSAAGGSGGRAYSTHSSGRRLGILMMNMGGPRTQDDVAPFLRNIFRDTDIIRLPAQGILGPLIASRRVDKVKRQYMQIGGGSPIEKWTRAQGAGMARVLDDTSPETGPHRYYVGFRYTAPSIFGAVEEMLRDGVDHVIAFSQYQQFSGATTGSNLNELYRAQSRLDPDSRLRWSFIDRWGTHPGLVSAFADRIDDQVRRLPSEARDMTPILFSAHSLPLSAVDRGDPYVAEVGGTVACVMDELRRRGVANPHRLTWQSAVGPVRWLGPQTEAAIKKLGASGYKSLVVVPIAFTSDHIETLFELDIEYGKVAKDAGIEQYLRAEALNDHPPFIDALAALVREHIAAGFPASAQLFLPDTGDESAATVQTRRWIAAQAQRVALDKSHAKP</sequence>
<comment type="caution">
    <text evidence="1">The sequence shown here is derived from an EMBL/GenBank/DDBJ whole genome shotgun (WGS) entry which is preliminary data.</text>
</comment>
<evidence type="ECO:0000313" key="2">
    <source>
        <dbReference type="Proteomes" id="UP001140234"/>
    </source>
</evidence>
<dbReference type="Proteomes" id="UP001140234">
    <property type="component" value="Unassembled WGS sequence"/>
</dbReference>
<proteinExistence type="predicted"/>
<dbReference type="EMBL" id="JANBUJ010001856">
    <property type="protein sequence ID" value="KAJ2765924.1"/>
    <property type="molecule type" value="Genomic_DNA"/>
</dbReference>
<protein>
    <submittedName>
        <fullName evidence="1">Uncharacterized protein</fullName>
    </submittedName>
</protein>
<organism evidence="1 2">
    <name type="scientific">Coemansia nantahalensis</name>
    <dbReference type="NCBI Taxonomy" id="2789366"/>
    <lineage>
        <taxon>Eukaryota</taxon>
        <taxon>Fungi</taxon>
        <taxon>Fungi incertae sedis</taxon>
        <taxon>Zoopagomycota</taxon>
        <taxon>Kickxellomycotina</taxon>
        <taxon>Kickxellomycetes</taxon>
        <taxon>Kickxellales</taxon>
        <taxon>Kickxellaceae</taxon>
        <taxon>Coemansia</taxon>
    </lineage>
</organism>
<accession>A0ACC1JRC3</accession>
<reference evidence="1" key="1">
    <citation type="submission" date="2022-07" db="EMBL/GenBank/DDBJ databases">
        <title>Phylogenomic reconstructions and comparative analyses of Kickxellomycotina fungi.</title>
        <authorList>
            <person name="Reynolds N.K."/>
            <person name="Stajich J.E."/>
            <person name="Barry K."/>
            <person name="Grigoriev I.V."/>
            <person name="Crous P."/>
            <person name="Smith M.E."/>
        </authorList>
    </citation>
    <scope>NUCLEOTIDE SEQUENCE</scope>
    <source>
        <strain evidence="1">CBS 109366</strain>
    </source>
</reference>
<name>A0ACC1JRC3_9FUNG</name>
<evidence type="ECO:0000313" key="1">
    <source>
        <dbReference type="EMBL" id="KAJ2765924.1"/>
    </source>
</evidence>
<gene>
    <name evidence="1" type="ORF">IWQ57_004585</name>
</gene>
<keyword evidence="2" id="KW-1185">Reference proteome</keyword>